<feature type="transmembrane region" description="Helical" evidence="1">
    <location>
        <begin position="55"/>
        <end position="75"/>
    </location>
</feature>
<dbReference type="KEGG" id="saal:L336_1028"/>
<evidence type="ECO:0000313" key="2">
    <source>
        <dbReference type="EMBL" id="AGL62727.1"/>
    </source>
</evidence>
<evidence type="ECO:0000313" key="3">
    <source>
        <dbReference type="Proteomes" id="UP000013893"/>
    </source>
</evidence>
<keyword evidence="1" id="KW-0472">Membrane</keyword>
<keyword evidence="3" id="KW-1185">Reference proteome</keyword>
<dbReference type="OrthoDB" id="9792219at2"/>
<dbReference type="AlphaFoldDB" id="R4PYA5"/>
<keyword evidence="1" id="KW-0812">Transmembrane</keyword>
<feature type="transmembrane region" description="Helical" evidence="1">
    <location>
        <begin position="87"/>
        <end position="106"/>
    </location>
</feature>
<keyword evidence="1" id="KW-1133">Transmembrane helix</keyword>
<dbReference type="HOGENOM" id="CLU_2192247_0_0_0"/>
<reference evidence="2 3" key="1">
    <citation type="journal article" date="2013" name="Nat. Biotechnol.">
        <title>Genome sequences of rare, uncultured bacteria obtained by differential coverage binning of multiple metagenomes.</title>
        <authorList>
            <person name="Albertsen M."/>
            <person name="Hugenholtz P."/>
            <person name="Skarshewski A."/>
            <person name="Nielsen K.L."/>
            <person name="Tyson G.W."/>
            <person name="Nielsen P.H."/>
        </authorList>
    </citation>
    <scope>NUCLEOTIDE SEQUENCE [LARGE SCALE GENOMIC DNA]</scope>
    <source>
        <strain evidence="2">TM71</strain>
    </source>
</reference>
<dbReference type="RefSeq" id="WP_015642177.1">
    <property type="nucleotide sequence ID" value="NC_021219.1"/>
</dbReference>
<dbReference type="STRING" id="1332188.L336_1028"/>
<dbReference type="Proteomes" id="UP000013893">
    <property type="component" value="Chromosome"/>
</dbReference>
<accession>R4PYA5</accession>
<name>R4PYA5_9BACT</name>
<organism evidence="2 3">
    <name type="scientific">Candidatus Saccharimonas aalborgensis</name>
    <dbReference type="NCBI Taxonomy" id="1332188"/>
    <lineage>
        <taxon>Bacteria</taxon>
        <taxon>Candidatus Saccharimonadota</taxon>
        <taxon>Candidatus Saccharimonadia</taxon>
        <taxon>Candidatus Saccharimonadales</taxon>
        <taxon>Candidatus Saccharimonadaceae</taxon>
        <taxon>Candidatus Saccharimonas</taxon>
    </lineage>
</organism>
<proteinExistence type="predicted"/>
<evidence type="ECO:0000256" key="1">
    <source>
        <dbReference type="SAM" id="Phobius"/>
    </source>
</evidence>
<protein>
    <submittedName>
        <fullName evidence="2">Uncharacterized protein</fullName>
    </submittedName>
</protein>
<gene>
    <name evidence="2" type="ORF">L336_1028</name>
</gene>
<dbReference type="EMBL" id="CP005957">
    <property type="protein sequence ID" value="AGL62727.1"/>
    <property type="molecule type" value="Genomic_DNA"/>
</dbReference>
<feature type="transmembrane region" description="Helical" evidence="1">
    <location>
        <begin position="32"/>
        <end position="49"/>
    </location>
</feature>
<sequence length="108" mass="12685">MVSERNKQRTYARNRLFSRRGYEKQHETDGQYLLKLVLYVLLATVWIKFRTPIVLWSTIPLGAIPVGMVFGMLIVRRFEAYQFDRKLWYAILIIVGILCYFVPAGIAL</sequence>